<feature type="compositionally biased region" description="Low complexity" evidence="1">
    <location>
        <begin position="38"/>
        <end position="50"/>
    </location>
</feature>
<evidence type="ECO:0000256" key="1">
    <source>
        <dbReference type="SAM" id="MobiDB-lite"/>
    </source>
</evidence>
<accession>A0A5R8KCP4</accession>
<dbReference type="AlphaFoldDB" id="A0A5R8KCP4"/>
<gene>
    <name evidence="2" type="ORF">FEM03_14850</name>
</gene>
<comment type="caution">
    <text evidence="2">The sequence shown here is derived from an EMBL/GenBank/DDBJ whole genome shotgun (WGS) entry which is preliminary data.</text>
</comment>
<feature type="region of interest" description="Disordered" evidence="1">
    <location>
        <begin position="38"/>
        <end position="106"/>
    </location>
</feature>
<evidence type="ECO:0000313" key="2">
    <source>
        <dbReference type="EMBL" id="TLD70007.1"/>
    </source>
</evidence>
<proteinExistence type="predicted"/>
<feature type="compositionally biased region" description="Basic residues" evidence="1">
    <location>
        <begin position="73"/>
        <end position="92"/>
    </location>
</feature>
<name>A0A5R8KCP4_9BACT</name>
<organism evidence="2 3">
    <name type="scientific">Phragmitibacter flavus</name>
    <dbReference type="NCBI Taxonomy" id="2576071"/>
    <lineage>
        <taxon>Bacteria</taxon>
        <taxon>Pseudomonadati</taxon>
        <taxon>Verrucomicrobiota</taxon>
        <taxon>Verrucomicrobiia</taxon>
        <taxon>Verrucomicrobiales</taxon>
        <taxon>Verrucomicrobiaceae</taxon>
        <taxon>Phragmitibacter</taxon>
    </lineage>
</organism>
<protein>
    <submittedName>
        <fullName evidence="2">Uncharacterized protein</fullName>
    </submittedName>
</protein>
<dbReference type="Proteomes" id="UP000306196">
    <property type="component" value="Unassembled WGS sequence"/>
</dbReference>
<dbReference type="EMBL" id="VAUV01000010">
    <property type="protein sequence ID" value="TLD70007.1"/>
    <property type="molecule type" value="Genomic_DNA"/>
</dbReference>
<reference evidence="2 3" key="1">
    <citation type="submission" date="2019-05" db="EMBL/GenBank/DDBJ databases">
        <title>Verrucobacter flavum gen. nov., sp. nov. a new member of the family Verrucomicrobiaceae.</title>
        <authorList>
            <person name="Szuroczki S."/>
            <person name="Abbaszade G."/>
            <person name="Szabo A."/>
            <person name="Felfoldi T."/>
            <person name="Schumann P."/>
            <person name="Boka K."/>
            <person name="Keki Z."/>
            <person name="Toumi M."/>
            <person name="Toth E."/>
        </authorList>
    </citation>
    <scope>NUCLEOTIDE SEQUENCE [LARGE SCALE GENOMIC DNA]</scope>
    <source>
        <strain evidence="2 3">MG-N-17</strain>
    </source>
</reference>
<sequence length="106" mass="11515">MGADEDEFLLGINHLDGSDGEVTSGFVGLLSTFFAQQSAAGGQNGQQQQDGEGKQGLRSHGKKQSLGLNERVGKRKPNPKKMRFLRKSKKPKCAVETSRRTARMPA</sequence>
<evidence type="ECO:0000313" key="3">
    <source>
        <dbReference type="Proteomes" id="UP000306196"/>
    </source>
</evidence>
<keyword evidence="3" id="KW-1185">Reference proteome</keyword>